<dbReference type="InterPro" id="IPR050109">
    <property type="entry name" value="HTH-type_TetR-like_transc_reg"/>
</dbReference>
<dbReference type="SUPFAM" id="SSF48498">
    <property type="entry name" value="Tetracyclin repressor-like, C-terminal domain"/>
    <property type="match status" value="1"/>
</dbReference>
<dbReference type="Proteomes" id="UP000280501">
    <property type="component" value="Unassembled WGS sequence"/>
</dbReference>
<dbReference type="SUPFAM" id="SSF46689">
    <property type="entry name" value="Homeodomain-like"/>
    <property type="match status" value="1"/>
</dbReference>
<sequence length="212" mass="22800">MRSETSTPQDDPTSSSRSFIETARRRQLIDAAVATVNEVGYHRASLAEIGRRAGIVKSAIGYYFSSKEALLLELVQEAFTALGESVLGAVSGREGATARLRAYAEAYLAHVDAHRHAIAAAVEVVVSHRTADGTPLYLVEDEEDTALLRSILTAGMDEGVFRRMPVAVVTGLVEAVLDRAITVVQRDPRADLGDLRSHAVPFLLRSLGAGDE</sequence>
<dbReference type="PROSITE" id="PS50977">
    <property type="entry name" value="HTH_TETR_2"/>
    <property type="match status" value="1"/>
</dbReference>
<reference evidence="6 7" key="1">
    <citation type="submission" date="2018-11" db="EMBL/GenBank/DDBJ databases">
        <title>Sequencing the genomes of 1000 actinobacteria strains.</title>
        <authorList>
            <person name="Klenk H.-P."/>
        </authorList>
    </citation>
    <scope>NUCLEOTIDE SEQUENCE [LARGE SCALE GENOMIC DNA]</scope>
    <source>
        <strain evidence="6 7">DSM 15700</strain>
    </source>
</reference>
<evidence type="ECO:0000256" key="4">
    <source>
        <dbReference type="PROSITE-ProRule" id="PRU00335"/>
    </source>
</evidence>
<dbReference type="GO" id="GO:0003700">
    <property type="term" value="F:DNA-binding transcription factor activity"/>
    <property type="evidence" value="ECO:0007669"/>
    <property type="project" value="TreeGrafter"/>
</dbReference>
<protein>
    <submittedName>
        <fullName evidence="6">TetR family transcriptional regulator</fullName>
    </submittedName>
</protein>
<evidence type="ECO:0000256" key="3">
    <source>
        <dbReference type="ARBA" id="ARBA00023163"/>
    </source>
</evidence>
<dbReference type="AlphaFoldDB" id="A0A3N4ZLV0"/>
<keyword evidence="7" id="KW-1185">Reference proteome</keyword>
<feature type="domain" description="HTH tetR-type" evidence="5">
    <location>
        <begin position="22"/>
        <end position="82"/>
    </location>
</feature>
<dbReference type="EMBL" id="RKQZ01000001">
    <property type="protein sequence ID" value="RPF20901.1"/>
    <property type="molecule type" value="Genomic_DNA"/>
</dbReference>
<dbReference type="InterPro" id="IPR009057">
    <property type="entry name" value="Homeodomain-like_sf"/>
</dbReference>
<evidence type="ECO:0000313" key="6">
    <source>
        <dbReference type="EMBL" id="RPF20901.1"/>
    </source>
</evidence>
<dbReference type="OrthoDB" id="7186128at2"/>
<dbReference type="PRINTS" id="PR00455">
    <property type="entry name" value="HTHTETR"/>
</dbReference>
<dbReference type="PANTHER" id="PTHR30055">
    <property type="entry name" value="HTH-TYPE TRANSCRIPTIONAL REGULATOR RUTR"/>
    <property type="match status" value="1"/>
</dbReference>
<accession>A0A3N4ZLV0</accession>
<evidence type="ECO:0000259" key="5">
    <source>
        <dbReference type="PROSITE" id="PS50977"/>
    </source>
</evidence>
<proteinExistence type="predicted"/>
<dbReference type="InterPro" id="IPR036271">
    <property type="entry name" value="Tet_transcr_reg_TetR-rel_C_sf"/>
</dbReference>
<dbReference type="RefSeq" id="WP_123814005.1">
    <property type="nucleotide sequence ID" value="NZ_RKQZ01000001.1"/>
</dbReference>
<dbReference type="Gene3D" id="1.10.357.10">
    <property type="entry name" value="Tetracycline Repressor, domain 2"/>
    <property type="match status" value="1"/>
</dbReference>
<dbReference type="InterPro" id="IPR001647">
    <property type="entry name" value="HTH_TetR"/>
</dbReference>
<evidence type="ECO:0000256" key="1">
    <source>
        <dbReference type="ARBA" id="ARBA00023015"/>
    </source>
</evidence>
<dbReference type="PANTHER" id="PTHR30055:SF234">
    <property type="entry name" value="HTH-TYPE TRANSCRIPTIONAL REGULATOR BETI"/>
    <property type="match status" value="1"/>
</dbReference>
<feature type="DNA-binding region" description="H-T-H motif" evidence="4">
    <location>
        <begin position="45"/>
        <end position="64"/>
    </location>
</feature>
<dbReference type="Pfam" id="PF00440">
    <property type="entry name" value="TetR_N"/>
    <property type="match status" value="1"/>
</dbReference>
<evidence type="ECO:0000256" key="2">
    <source>
        <dbReference type="ARBA" id="ARBA00023125"/>
    </source>
</evidence>
<keyword evidence="1" id="KW-0805">Transcription regulation</keyword>
<organism evidence="6 7">
    <name type="scientific">Myceligenerans xiligouense</name>
    <dbReference type="NCBI Taxonomy" id="253184"/>
    <lineage>
        <taxon>Bacteria</taxon>
        <taxon>Bacillati</taxon>
        <taxon>Actinomycetota</taxon>
        <taxon>Actinomycetes</taxon>
        <taxon>Micrococcales</taxon>
        <taxon>Promicromonosporaceae</taxon>
        <taxon>Myceligenerans</taxon>
    </lineage>
</organism>
<gene>
    <name evidence="6" type="ORF">EDD34_1508</name>
</gene>
<evidence type="ECO:0000313" key="7">
    <source>
        <dbReference type="Proteomes" id="UP000280501"/>
    </source>
</evidence>
<comment type="caution">
    <text evidence="6">The sequence shown here is derived from an EMBL/GenBank/DDBJ whole genome shotgun (WGS) entry which is preliminary data.</text>
</comment>
<name>A0A3N4ZLV0_9MICO</name>
<keyword evidence="3" id="KW-0804">Transcription</keyword>
<keyword evidence="2 4" id="KW-0238">DNA-binding</keyword>
<dbReference type="GO" id="GO:0000976">
    <property type="term" value="F:transcription cis-regulatory region binding"/>
    <property type="evidence" value="ECO:0007669"/>
    <property type="project" value="TreeGrafter"/>
</dbReference>
<dbReference type="Gene3D" id="1.10.10.60">
    <property type="entry name" value="Homeodomain-like"/>
    <property type="match status" value="1"/>
</dbReference>